<evidence type="ECO:0000313" key="2">
    <source>
        <dbReference type="Proteomes" id="UP000799755"/>
    </source>
</evidence>
<sequence>MEKLCYREISPGPKCPLSRKSHLFPTSIMTALTYQLRWLLQRLRSSRAIASLSSKITLLDLVDFYQQMNNILLHLDIHTNRAFALPNPPSQQRMTHIPRCHTNHHSYPSSHLPLVGPLGLVVQRLTQDPRFDSESGHFLFLHLEVIATLTFWLALNILLVLGVGVEFGCWEVEVQVVACGAGAGHVMHFFFMYLLKGDLGS</sequence>
<organism evidence="1 2">
    <name type="scientific">Lindgomyces ingoldianus</name>
    <dbReference type="NCBI Taxonomy" id="673940"/>
    <lineage>
        <taxon>Eukaryota</taxon>
        <taxon>Fungi</taxon>
        <taxon>Dikarya</taxon>
        <taxon>Ascomycota</taxon>
        <taxon>Pezizomycotina</taxon>
        <taxon>Dothideomycetes</taxon>
        <taxon>Pleosporomycetidae</taxon>
        <taxon>Pleosporales</taxon>
        <taxon>Lindgomycetaceae</taxon>
        <taxon>Lindgomyces</taxon>
    </lineage>
</organism>
<keyword evidence="2" id="KW-1185">Reference proteome</keyword>
<comment type="caution">
    <text evidence="1">The sequence shown here is derived from an EMBL/GenBank/DDBJ whole genome shotgun (WGS) entry which is preliminary data.</text>
</comment>
<dbReference type="EMBL" id="MU003535">
    <property type="protein sequence ID" value="KAF2464606.1"/>
    <property type="molecule type" value="Genomic_DNA"/>
</dbReference>
<dbReference type="Proteomes" id="UP000799755">
    <property type="component" value="Unassembled WGS sequence"/>
</dbReference>
<reference evidence="1" key="1">
    <citation type="journal article" date="2020" name="Stud. Mycol.">
        <title>101 Dothideomycetes genomes: a test case for predicting lifestyles and emergence of pathogens.</title>
        <authorList>
            <person name="Haridas S."/>
            <person name="Albert R."/>
            <person name="Binder M."/>
            <person name="Bloem J."/>
            <person name="Labutti K."/>
            <person name="Salamov A."/>
            <person name="Andreopoulos B."/>
            <person name="Baker S."/>
            <person name="Barry K."/>
            <person name="Bills G."/>
            <person name="Bluhm B."/>
            <person name="Cannon C."/>
            <person name="Castanera R."/>
            <person name="Culley D."/>
            <person name="Daum C."/>
            <person name="Ezra D."/>
            <person name="Gonzalez J."/>
            <person name="Henrissat B."/>
            <person name="Kuo A."/>
            <person name="Liang C."/>
            <person name="Lipzen A."/>
            <person name="Lutzoni F."/>
            <person name="Magnuson J."/>
            <person name="Mondo S."/>
            <person name="Nolan M."/>
            <person name="Ohm R."/>
            <person name="Pangilinan J."/>
            <person name="Park H.-J."/>
            <person name="Ramirez L."/>
            <person name="Alfaro M."/>
            <person name="Sun H."/>
            <person name="Tritt A."/>
            <person name="Yoshinaga Y."/>
            <person name="Zwiers L.-H."/>
            <person name="Turgeon B."/>
            <person name="Goodwin S."/>
            <person name="Spatafora J."/>
            <person name="Crous P."/>
            <person name="Grigoriev I."/>
        </authorList>
    </citation>
    <scope>NUCLEOTIDE SEQUENCE</scope>
    <source>
        <strain evidence="1">ATCC 200398</strain>
    </source>
</reference>
<proteinExistence type="predicted"/>
<protein>
    <submittedName>
        <fullName evidence="1">Uncharacterized protein</fullName>
    </submittedName>
</protein>
<evidence type="ECO:0000313" key="1">
    <source>
        <dbReference type="EMBL" id="KAF2464606.1"/>
    </source>
</evidence>
<accession>A0ACB6QCI8</accession>
<name>A0ACB6QCI8_9PLEO</name>
<gene>
    <name evidence="1" type="ORF">BDR25DRAFT_361445</name>
</gene>